<sequence length="90" mass="10300">MLATIPINPPLRMGLSKSKQDGATSTKSIHNAVGLRLMDAKVQKPPVRDFDFFNKEHLLVHEVLSKLEKYPSVNIKTPTMNFWFNCFTRI</sequence>
<evidence type="ECO:0000313" key="2">
    <source>
        <dbReference type="EMBL" id="KAK9166541.1"/>
    </source>
</evidence>
<organism evidence="2 4">
    <name type="scientific">Stephania cephalantha</name>
    <dbReference type="NCBI Taxonomy" id="152367"/>
    <lineage>
        <taxon>Eukaryota</taxon>
        <taxon>Viridiplantae</taxon>
        <taxon>Streptophyta</taxon>
        <taxon>Embryophyta</taxon>
        <taxon>Tracheophyta</taxon>
        <taxon>Spermatophyta</taxon>
        <taxon>Magnoliopsida</taxon>
        <taxon>Ranunculales</taxon>
        <taxon>Menispermaceae</taxon>
        <taxon>Menispermoideae</taxon>
        <taxon>Cissampelideae</taxon>
        <taxon>Stephania</taxon>
    </lineage>
</organism>
<proteinExistence type="predicted"/>
<gene>
    <name evidence="2" type="ORF">Scep_001732</name>
    <name evidence="3" type="ORF">Scep_001733</name>
</gene>
<keyword evidence="4" id="KW-1185">Reference proteome</keyword>
<evidence type="ECO:0000313" key="3">
    <source>
        <dbReference type="EMBL" id="KAK9166542.1"/>
    </source>
</evidence>
<feature type="region of interest" description="Disordered" evidence="1">
    <location>
        <begin position="1"/>
        <end position="26"/>
    </location>
</feature>
<name>A0AAP0Q818_9MAGN</name>
<evidence type="ECO:0000313" key="4">
    <source>
        <dbReference type="Proteomes" id="UP001419268"/>
    </source>
</evidence>
<dbReference type="Proteomes" id="UP001419268">
    <property type="component" value="Unassembled WGS sequence"/>
</dbReference>
<dbReference type="EMBL" id="JBBNAG010000001">
    <property type="protein sequence ID" value="KAK9166541.1"/>
    <property type="molecule type" value="Genomic_DNA"/>
</dbReference>
<comment type="caution">
    <text evidence="2">The sequence shown here is derived from an EMBL/GenBank/DDBJ whole genome shotgun (WGS) entry which is preliminary data.</text>
</comment>
<accession>A0AAP0Q818</accession>
<dbReference type="AlphaFoldDB" id="A0AAP0Q818"/>
<protein>
    <submittedName>
        <fullName evidence="2">Uncharacterized protein</fullName>
    </submittedName>
</protein>
<dbReference type="EMBL" id="JBBNAG010000001">
    <property type="protein sequence ID" value="KAK9166542.1"/>
    <property type="molecule type" value="Genomic_DNA"/>
</dbReference>
<evidence type="ECO:0000256" key="1">
    <source>
        <dbReference type="SAM" id="MobiDB-lite"/>
    </source>
</evidence>
<reference evidence="2 4" key="1">
    <citation type="submission" date="2024-01" db="EMBL/GenBank/DDBJ databases">
        <title>Genome assemblies of Stephania.</title>
        <authorList>
            <person name="Yang L."/>
        </authorList>
    </citation>
    <scope>NUCLEOTIDE SEQUENCE [LARGE SCALE GENOMIC DNA]</scope>
    <source>
        <strain evidence="2">JXDWG</strain>
        <tissue evidence="2">Leaf</tissue>
    </source>
</reference>